<dbReference type="EMBL" id="AP014693">
    <property type="protein sequence ID" value="BAQ02732.2"/>
    <property type="molecule type" value="Genomic_DNA"/>
</dbReference>
<accession>A0A0A8J911</accession>
<name>A0A0A8J911_9CAUD</name>
<keyword evidence="2" id="KW-1185">Reference proteome</keyword>
<proteinExistence type="predicted"/>
<dbReference type="Proteomes" id="UP000203794">
    <property type="component" value="Segment"/>
</dbReference>
<organism evidence="1 2">
    <name type="scientific">Ralstonia phage RSL2</name>
    <dbReference type="NCBI Taxonomy" id="1585840"/>
    <lineage>
        <taxon>Viruses</taxon>
        <taxon>Duplodnaviria</taxon>
        <taxon>Heunggongvirae</taxon>
        <taxon>Uroviricota</taxon>
        <taxon>Caudoviricetes</taxon>
        <taxon>Chimalliviridae</taxon>
        <taxon>Chiangmaivirus</taxon>
        <taxon>Chiangmaivirus RSL2</taxon>
    </lineage>
</organism>
<protein>
    <submittedName>
        <fullName evidence="1">Uncharacterized protein</fullName>
    </submittedName>
</protein>
<reference evidence="1 2" key="1">
    <citation type="submission" date="2014-12" db="EMBL/GenBank/DDBJ databases">
        <title>Genome analysis of a novel jumbo phage RSL2 infecting the phytopathogen Ralstonia solanacearum.</title>
        <authorList>
            <person name="Kawasaki T."/>
            <person name="Fujie M."/>
            <person name="Chatchawankanphanich O."/>
            <person name="Ogata H."/>
            <person name="Yamada T."/>
        </authorList>
    </citation>
    <scope>NUCLEOTIDE SEQUENCE [LARGE SCALE GENOMIC DNA]</scope>
    <source>
        <strain evidence="1 2">RSL2</strain>
    </source>
</reference>
<sequence length="322" mass="36361">MENNMNNAISLQVAIINALFNEGQEISCTLAAIKHKVARQAVVATEEEILETLTGLMNQGKIELTKNVSDNDAWMLLQDTRNELLEKSMDKQELAAPPAEIKIEEDTISRRVNIDLDVLNVVVKTITEEDVVASMRNNRDQGREKITSLNNLFAVGLQQANYEFDMAAVEGEDIGTGMGYYDPLAAAVFLDEQGQKVTAGKTVRFLDEKTHRRLYIVVLQPGMNVIIHDRFSFTENGFGGTLVCTTDATGARDYIGMEPAWSEGCMYDFVMACRLFGFEYDRSKNEVYMPRERKQNLFVSNIEFQLNASHRFMKKQRMALEA</sequence>
<evidence type="ECO:0000313" key="2">
    <source>
        <dbReference type="Proteomes" id="UP000203794"/>
    </source>
</evidence>
<evidence type="ECO:0000313" key="1">
    <source>
        <dbReference type="EMBL" id="BAQ02732.2"/>
    </source>
</evidence>